<feature type="domain" description="MBG" evidence="1">
    <location>
        <begin position="171"/>
        <end position="248"/>
    </location>
</feature>
<reference evidence="2" key="1">
    <citation type="submission" date="2020-05" db="EMBL/GenBank/DDBJ databases">
        <authorList>
            <person name="Chiriac C."/>
            <person name="Salcher M."/>
            <person name="Ghai R."/>
            <person name="Kavagutti S V."/>
        </authorList>
    </citation>
    <scope>NUCLEOTIDE SEQUENCE</scope>
</reference>
<sequence length="339" mass="34159">MTADDKSVKYGSSAPAYTFTLSGDGFTSGQKWNDDGKPRCTSTYTTTTSVSSSPVAITCSGGNAGGNYTVAYVPGSLTITKATLYARPDAKSVSYGSPAPGYTSTIWTAASGGTQVVTSSVAGYVAPVCTSAYTTSTVPSALTISCLGGSSTNYTFDTTATATLTVTKRSLVVTAGNKTVTFGSAAPGYTFTVGGDGFKSPDTWITAPTCTSTYTTTTSVSSSPVAITCSGGNAGGNYTISYAPGSLTVTKATLFVRPDAKTVSSGSTAPTYTFTIWTAASGGTQVVTSSIAGYVAPTCTSTYTKTTAPSTLTIRCSGGSSTNYTFNTTATATLTVTAR</sequence>
<organism evidence="2">
    <name type="scientific">freshwater metagenome</name>
    <dbReference type="NCBI Taxonomy" id="449393"/>
    <lineage>
        <taxon>unclassified sequences</taxon>
        <taxon>metagenomes</taxon>
        <taxon>ecological metagenomes</taxon>
    </lineage>
</organism>
<gene>
    <name evidence="2" type="ORF">UFOPK3674_01694</name>
</gene>
<name>A0A6J7J9E7_9ZZZZ</name>
<dbReference type="AlphaFoldDB" id="A0A6J7J9E7"/>
<evidence type="ECO:0000313" key="2">
    <source>
        <dbReference type="EMBL" id="CAB4939022.1"/>
    </source>
</evidence>
<dbReference type="InterPro" id="IPR041286">
    <property type="entry name" value="MBG_2"/>
</dbReference>
<proteinExistence type="predicted"/>
<dbReference type="EMBL" id="CAFBMX010000008">
    <property type="protein sequence ID" value="CAB4939022.1"/>
    <property type="molecule type" value="Genomic_DNA"/>
</dbReference>
<feature type="domain" description="MBG" evidence="1">
    <location>
        <begin position="2"/>
        <end position="78"/>
    </location>
</feature>
<evidence type="ECO:0000259" key="1">
    <source>
        <dbReference type="Pfam" id="PF18676"/>
    </source>
</evidence>
<protein>
    <submittedName>
        <fullName evidence="2">Unannotated protein</fullName>
    </submittedName>
</protein>
<accession>A0A6J7J9E7</accession>
<dbReference type="Pfam" id="PF18676">
    <property type="entry name" value="MBG_2"/>
    <property type="match status" value="2"/>
</dbReference>